<evidence type="ECO:0000313" key="3">
    <source>
        <dbReference type="EMBL" id="RVW36188.1"/>
    </source>
</evidence>
<evidence type="ECO:0000256" key="1">
    <source>
        <dbReference type="SAM" id="MobiDB-lite"/>
    </source>
</evidence>
<feature type="region of interest" description="Disordered" evidence="1">
    <location>
        <begin position="371"/>
        <end position="425"/>
    </location>
</feature>
<proteinExistence type="predicted"/>
<evidence type="ECO:0000313" key="4">
    <source>
        <dbReference type="Proteomes" id="UP000288805"/>
    </source>
</evidence>
<dbReference type="EMBL" id="QGNW01001581">
    <property type="protein sequence ID" value="RVW36188.1"/>
    <property type="molecule type" value="Genomic_DNA"/>
</dbReference>
<dbReference type="PANTHER" id="PTHR34427">
    <property type="entry name" value="DUF4283 DOMAIN PROTEIN"/>
    <property type="match status" value="1"/>
</dbReference>
<dbReference type="Pfam" id="PF14111">
    <property type="entry name" value="DUF4283"/>
    <property type="match status" value="1"/>
</dbReference>
<comment type="caution">
    <text evidence="3">The sequence shown here is derived from an EMBL/GenBank/DDBJ whole genome shotgun (WGS) entry which is preliminary data.</text>
</comment>
<organism evidence="3 4">
    <name type="scientific">Vitis vinifera</name>
    <name type="common">Grape</name>
    <dbReference type="NCBI Taxonomy" id="29760"/>
    <lineage>
        <taxon>Eukaryota</taxon>
        <taxon>Viridiplantae</taxon>
        <taxon>Streptophyta</taxon>
        <taxon>Embryophyta</taxon>
        <taxon>Tracheophyta</taxon>
        <taxon>Spermatophyta</taxon>
        <taxon>Magnoliopsida</taxon>
        <taxon>eudicotyledons</taxon>
        <taxon>Gunneridae</taxon>
        <taxon>Pentapetalae</taxon>
        <taxon>rosids</taxon>
        <taxon>Vitales</taxon>
        <taxon>Vitaceae</taxon>
        <taxon>Viteae</taxon>
        <taxon>Vitis</taxon>
    </lineage>
</organism>
<reference evidence="3 4" key="1">
    <citation type="journal article" date="2018" name="PLoS Genet.">
        <title>Population sequencing reveals clonal diversity and ancestral inbreeding in the grapevine cultivar Chardonnay.</title>
        <authorList>
            <person name="Roach M.J."/>
            <person name="Johnson D.L."/>
            <person name="Bohlmann J."/>
            <person name="van Vuuren H.J."/>
            <person name="Jones S.J."/>
            <person name="Pretorius I.S."/>
            <person name="Schmidt S.A."/>
            <person name="Borneman A.R."/>
        </authorList>
    </citation>
    <scope>NUCLEOTIDE SEQUENCE [LARGE SCALE GENOMIC DNA]</scope>
    <source>
        <strain evidence="4">cv. Chardonnay</strain>
        <tissue evidence="3">Leaf</tissue>
    </source>
</reference>
<dbReference type="InterPro" id="IPR025558">
    <property type="entry name" value="DUF4283"/>
</dbReference>
<accession>A0A438DL75</accession>
<evidence type="ECO:0000259" key="2">
    <source>
        <dbReference type="Pfam" id="PF14111"/>
    </source>
</evidence>
<gene>
    <name evidence="3" type="ORF">CK203_100352</name>
</gene>
<feature type="domain" description="DUF4283" evidence="2">
    <location>
        <begin position="191"/>
        <end position="242"/>
    </location>
</feature>
<sequence length="721" mass="78565">MSRGGRRWFTVESKAFELVIDEVGGKLRGCIWERCKGISSWIRFGDASLSSLLVGVESCCRDRDDRNWSFAWEEEGRKYRLERRTNEAGRFILCYVRDLEAKRFCLIFPEGKRLSGGWNILAEKLREVGVAPFGGLKDPLSLEVLKKEKELDQRTYADVAKLRLGRLGDKVWLEVGRRVKPGRLEQLGRCLVGKLDIAVMGGGLMLFEFELVSEAERVLARGKRTVLGSVLLMERWHPEVGCFSNGAFASEVWVRVIGLPLHLWNREVFKLIGDGCGGFIAVDNKTDSMAELQWARMLVKTMGRDTPSSVQIMDEMGCFSVQLWWESPPWFSQVVPAGSGLGKGAAVAVAVTGSGSRDECRGGVLVKVGQPKEQRGVAEPPCGSSSKGVTGFPSELAERGPGAEVTDGEDSFGTRSQGVGKSASLGGFKSGPTACDFGPVWEAQFKSGLGEAGLKPDYEGAQMVGPDCEPRPITLKGWVMGCEDRPFLIKGSIAGCEGRADMGLEPELGGIKGNRASPHAEVGEMEIRATMEVSGGQDKEDGGIACFLGGDWRDSESLTTKARARMTEEALLAEASRYKSVTDVFGGDRVLFSSSPLSRCNRAMVVGGVRGTVVIDEGVGYQAPLRAVLTDGSPWETGTEGGKNMGIRSKESEDLEEEKDQGSDWDDSSLAKFSKTLGFSTVGVEGEILKLLLRLKSRRDQGKKKGISGMTRFDREVKKLE</sequence>
<protein>
    <recommendedName>
        <fullName evidence="2">DUF4283 domain-containing protein</fullName>
    </recommendedName>
</protein>
<dbReference type="PANTHER" id="PTHR34427:SF5">
    <property type="entry name" value="DUF4283 DOMAIN-CONTAINING PROTEIN"/>
    <property type="match status" value="1"/>
</dbReference>
<dbReference type="Proteomes" id="UP000288805">
    <property type="component" value="Unassembled WGS sequence"/>
</dbReference>
<dbReference type="AlphaFoldDB" id="A0A438DL75"/>
<name>A0A438DL75_VITVI</name>
<feature type="region of interest" description="Disordered" evidence="1">
    <location>
        <begin position="631"/>
        <end position="667"/>
    </location>
</feature>
<feature type="compositionally biased region" description="Acidic residues" evidence="1">
    <location>
        <begin position="653"/>
        <end position="667"/>
    </location>
</feature>